<dbReference type="AlphaFoldDB" id="A0A133KMN4"/>
<organism evidence="1 2">
    <name type="scientific">Bifidobacterium bifidum</name>
    <dbReference type="NCBI Taxonomy" id="1681"/>
    <lineage>
        <taxon>Bacteria</taxon>
        <taxon>Bacillati</taxon>
        <taxon>Actinomycetota</taxon>
        <taxon>Actinomycetes</taxon>
        <taxon>Bifidobacteriales</taxon>
        <taxon>Bifidobacteriaceae</taxon>
        <taxon>Bifidobacterium</taxon>
    </lineage>
</organism>
<dbReference type="Proteomes" id="UP000070092">
    <property type="component" value="Unassembled WGS sequence"/>
</dbReference>
<evidence type="ECO:0000313" key="2">
    <source>
        <dbReference type="Proteomes" id="UP000070092"/>
    </source>
</evidence>
<reference evidence="1 2" key="1">
    <citation type="submission" date="2016-01" db="EMBL/GenBank/DDBJ databases">
        <authorList>
            <person name="Oliw E.H."/>
        </authorList>
    </citation>
    <scope>NUCLEOTIDE SEQUENCE [LARGE SCALE GENOMIC DNA]</scope>
    <source>
        <strain evidence="1 2">MJR8628B</strain>
    </source>
</reference>
<dbReference type="PATRIC" id="fig|1681.53.peg.1471"/>
<name>A0A133KMN4_BIFBI</name>
<proteinExistence type="predicted"/>
<protein>
    <submittedName>
        <fullName evidence="1">Uncharacterized protein</fullName>
    </submittedName>
</protein>
<accession>A0A133KMN4</accession>
<gene>
    <name evidence="1" type="ORF">HMPREF3196_01493</name>
</gene>
<evidence type="ECO:0000313" key="1">
    <source>
        <dbReference type="EMBL" id="KWZ80801.1"/>
    </source>
</evidence>
<sequence>MSHQGLDVGLPRTADYEGISIVRAARPQQLHDVPFIGRVGTRPTVR</sequence>
<dbReference type="EMBL" id="LRPO01000040">
    <property type="protein sequence ID" value="KWZ80801.1"/>
    <property type="molecule type" value="Genomic_DNA"/>
</dbReference>
<comment type="caution">
    <text evidence="1">The sequence shown here is derived from an EMBL/GenBank/DDBJ whole genome shotgun (WGS) entry which is preliminary data.</text>
</comment>